<keyword evidence="3" id="KW-1185">Reference proteome</keyword>
<evidence type="ECO:0000256" key="1">
    <source>
        <dbReference type="SAM" id="MobiDB-lite"/>
    </source>
</evidence>
<organism evidence="2 3">
    <name type="scientific">Ceratitis capitata</name>
    <name type="common">Mediterranean fruit fly</name>
    <name type="synonym">Tephritis capitata</name>
    <dbReference type="NCBI Taxonomy" id="7213"/>
    <lineage>
        <taxon>Eukaryota</taxon>
        <taxon>Metazoa</taxon>
        <taxon>Ecdysozoa</taxon>
        <taxon>Arthropoda</taxon>
        <taxon>Hexapoda</taxon>
        <taxon>Insecta</taxon>
        <taxon>Pterygota</taxon>
        <taxon>Neoptera</taxon>
        <taxon>Endopterygota</taxon>
        <taxon>Diptera</taxon>
        <taxon>Brachycera</taxon>
        <taxon>Muscomorpha</taxon>
        <taxon>Tephritoidea</taxon>
        <taxon>Tephritidae</taxon>
        <taxon>Ceratitis</taxon>
        <taxon>Ceratitis</taxon>
    </lineage>
</organism>
<proteinExistence type="predicted"/>
<dbReference type="EMBL" id="CAJHJT010000034">
    <property type="protein sequence ID" value="CAD7003852.1"/>
    <property type="molecule type" value="Genomic_DNA"/>
</dbReference>
<feature type="compositionally biased region" description="Gly residues" evidence="1">
    <location>
        <begin position="122"/>
        <end position="133"/>
    </location>
</feature>
<evidence type="ECO:0000313" key="3">
    <source>
        <dbReference type="Proteomes" id="UP000606786"/>
    </source>
</evidence>
<dbReference type="AlphaFoldDB" id="A0A811UX74"/>
<reference evidence="2" key="1">
    <citation type="submission" date="2020-11" db="EMBL/GenBank/DDBJ databases">
        <authorList>
            <person name="Whitehead M."/>
        </authorList>
    </citation>
    <scope>NUCLEOTIDE SEQUENCE</scope>
    <source>
        <strain evidence="2">EGII</strain>
    </source>
</reference>
<protein>
    <submittedName>
        <fullName evidence="2">(Mediterranean fruit fly) hypothetical protein</fullName>
    </submittedName>
</protein>
<sequence>MCVSKPSSSVQRIRQRFCEIHKGDAFNILVLIARCLLSGRGVCNCRRFPPKEGRICNLPGRLFENVLPLIFWKQLSSCPEKTRALCRTVQTTVWGAVVSSLNAALGSSGGGGAVTSSADSSGGSGVSGPGPGGGASVSRLASIMGAVSSRHISTSDVLVEEGGHGTGGGHNHDHGNGHYSHKNGITTASGGFLQKQDLHYDIGSSSQYHHVRQPSVRSRSQQPMPTTDELDRRFAKVLSSLTESQESGVISTDLCITTYGKYGRLR</sequence>
<gene>
    <name evidence="2" type="ORF">CCAP1982_LOCUS12282</name>
</gene>
<dbReference type="OrthoDB" id="1668162at2759"/>
<evidence type="ECO:0000313" key="2">
    <source>
        <dbReference type="EMBL" id="CAD7003852.1"/>
    </source>
</evidence>
<accession>A0A811UX74</accession>
<feature type="region of interest" description="Disordered" evidence="1">
    <location>
        <begin position="112"/>
        <end position="133"/>
    </location>
</feature>
<dbReference type="Proteomes" id="UP000606786">
    <property type="component" value="Unassembled WGS sequence"/>
</dbReference>
<comment type="caution">
    <text evidence="2">The sequence shown here is derived from an EMBL/GenBank/DDBJ whole genome shotgun (WGS) entry which is preliminary data.</text>
</comment>
<name>A0A811UX74_CERCA</name>
<feature type="region of interest" description="Disordered" evidence="1">
    <location>
        <begin position="159"/>
        <end position="182"/>
    </location>
</feature>